<name>A0A397SHT4_9GLOM</name>
<accession>A0A397SHT4</accession>
<keyword evidence="3" id="KW-1185">Reference proteome</keyword>
<protein>
    <submittedName>
        <fullName evidence="2">Uncharacterized protein</fullName>
    </submittedName>
</protein>
<sequence length="157" mass="17794">MGATISQHTNLFYNEYVASLEAKNYCRLEWGAQEAFLKKHNLWVDMKQGNIINNTAHLVKGISDNTTISRNILYLVGGVVSRFYEESMNKLVHRLEAIFKESQAKDLIISELTANLEVAHDMIAKLQQERTNHTYSSSQTPITTTESAAGTDEFRQP</sequence>
<gene>
    <name evidence="2" type="ORF">C1645_830546</name>
</gene>
<comment type="caution">
    <text evidence="2">The sequence shown here is derived from an EMBL/GenBank/DDBJ whole genome shotgun (WGS) entry which is preliminary data.</text>
</comment>
<evidence type="ECO:0000256" key="1">
    <source>
        <dbReference type="SAM" id="MobiDB-lite"/>
    </source>
</evidence>
<organism evidence="2 3">
    <name type="scientific">Glomus cerebriforme</name>
    <dbReference type="NCBI Taxonomy" id="658196"/>
    <lineage>
        <taxon>Eukaryota</taxon>
        <taxon>Fungi</taxon>
        <taxon>Fungi incertae sedis</taxon>
        <taxon>Mucoromycota</taxon>
        <taxon>Glomeromycotina</taxon>
        <taxon>Glomeromycetes</taxon>
        <taxon>Glomerales</taxon>
        <taxon>Glomeraceae</taxon>
        <taxon>Glomus</taxon>
    </lineage>
</organism>
<feature type="compositionally biased region" description="Polar residues" evidence="1">
    <location>
        <begin position="133"/>
        <end position="148"/>
    </location>
</feature>
<proteinExistence type="predicted"/>
<feature type="region of interest" description="Disordered" evidence="1">
    <location>
        <begin position="130"/>
        <end position="157"/>
    </location>
</feature>
<dbReference type="EMBL" id="QKYT01000416">
    <property type="protein sequence ID" value="RIA85588.1"/>
    <property type="molecule type" value="Genomic_DNA"/>
</dbReference>
<dbReference type="AlphaFoldDB" id="A0A397SHT4"/>
<reference evidence="2 3" key="1">
    <citation type="submission" date="2018-06" db="EMBL/GenBank/DDBJ databases">
        <title>Comparative genomics reveals the genomic features of Rhizophagus irregularis, R. cerebriforme, R. diaphanum and Gigaspora rosea, and their symbiotic lifestyle signature.</title>
        <authorList>
            <person name="Morin E."/>
            <person name="San Clemente H."/>
            <person name="Chen E.C.H."/>
            <person name="De La Providencia I."/>
            <person name="Hainaut M."/>
            <person name="Kuo A."/>
            <person name="Kohler A."/>
            <person name="Murat C."/>
            <person name="Tang N."/>
            <person name="Roy S."/>
            <person name="Loubradou J."/>
            <person name="Henrissat B."/>
            <person name="Grigoriev I.V."/>
            <person name="Corradi N."/>
            <person name="Roux C."/>
            <person name="Martin F.M."/>
        </authorList>
    </citation>
    <scope>NUCLEOTIDE SEQUENCE [LARGE SCALE GENOMIC DNA]</scope>
    <source>
        <strain evidence="2 3">DAOM 227022</strain>
    </source>
</reference>
<evidence type="ECO:0000313" key="2">
    <source>
        <dbReference type="EMBL" id="RIA85588.1"/>
    </source>
</evidence>
<dbReference type="Proteomes" id="UP000265703">
    <property type="component" value="Unassembled WGS sequence"/>
</dbReference>
<evidence type="ECO:0000313" key="3">
    <source>
        <dbReference type="Proteomes" id="UP000265703"/>
    </source>
</evidence>